<dbReference type="RefSeq" id="WP_344260302.1">
    <property type="nucleotide sequence ID" value="NZ_BAAAMR010000001.1"/>
</dbReference>
<dbReference type="Gene3D" id="1.10.357.10">
    <property type="entry name" value="Tetracycline Repressor, domain 2"/>
    <property type="match status" value="1"/>
</dbReference>
<dbReference type="InterPro" id="IPR050109">
    <property type="entry name" value="HTH-type_TetR-like_transc_reg"/>
</dbReference>
<feature type="domain" description="HTH tetR-type" evidence="5">
    <location>
        <begin position="15"/>
        <end position="75"/>
    </location>
</feature>
<reference evidence="6 7" key="1">
    <citation type="journal article" date="2019" name="Int. J. Syst. Evol. Microbiol.">
        <title>The Global Catalogue of Microorganisms (GCM) 10K type strain sequencing project: providing services to taxonomists for standard genome sequencing and annotation.</title>
        <authorList>
            <consortium name="The Broad Institute Genomics Platform"/>
            <consortium name="The Broad Institute Genome Sequencing Center for Infectious Disease"/>
            <person name="Wu L."/>
            <person name="Ma J."/>
        </authorList>
    </citation>
    <scope>NUCLEOTIDE SEQUENCE [LARGE SCALE GENOMIC DNA]</scope>
    <source>
        <strain evidence="6 7">JCM 13850</strain>
    </source>
</reference>
<dbReference type="PROSITE" id="PS50977">
    <property type="entry name" value="HTH_TETR_2"/>
    <property type="match status" value="1"/>
</dbReference>
<evidence type="ECO:0000256" key="4">
    <source>
        <dbReference type="PROSITE-ProRule" id="PRU00335"/>
    </source>
</evidence>
<accession>A0ABN2XWL5</accession>
<evidence type="ECO:0000256" key="3">
    <source>
        <dbReference type="ARBA" id="ARBA00023163"/>
    </source>
</evidence>
<dbReference type="InterPro" id="IPR001647">
    <property type="entry name" value="HTH_TetR"/>
</dbReference>
<dbReference type="PANTHER" id="PTHR30055:SF234">
    <property type="entry name" value="HTH-TYPE TRANSCRIPTIONAL REGULATOR BETI"/>
    <property type="match status" value="1"/>
</dbReference>
<evidence type="ECO:0000256" key="1">
    <source>
        <dbReference type="ARBA" id="ARBA00023015"/>
    </source>
</evidence>
<dbReference type="SUPFAM" id="SSF46689">
    <property type="entry name" value="Homeodomain-like"/>
    <property type="match status" value="1"/>
</dbReference>
<keyword evidence="7" id="KW-1185">Reference proteome</keyword>
<keyword evidence="2 4" id="KW-0238">DNA-binding</keyword>
<evidence type="ECO:0000256" key="2">
    <source>
        <dbReference type="ARBA" id="ARBA00023125"/>
    </source>
</evidence>
<dbReference type="EMBL" id="BAAAMR010000001">
    <property type="protein sequence ID" value="GAA2118783.1"/>
    <property type="molecule type" value="Genomic_DNA"/>
</dbReference>
<organism evidence="6 7">
    <name type="scientific">Actinomadura napierensis</name>
    <dbReference type="NCBI Taxonomy" id="267854"/>
    <lineage>
        <taxon>Bacteria</taxon>
        <taxon>Bacillati</taxon>
        <taxon>Actinomycetota</taxon>
        <taxon>Actinomycetes</taxon>
        <taxon>Streptosporangiales</taxon>
        <taxon>Thermomonosporaceae</taxon>
        <taxon>Actinomadura</taxon>
    </lineage>
</organism>
<feature type="DNA-binding region" description="H-T-H motif" evidence="4">
    <location>
        <begin position="38"/>
        <end position="57"/>
    </location>
</feature>
<dbReference type="PANTHER" id="PTHR30055">
    <property type="entry name" value="HTH-TYPE TRANSCRIPTIONAL REGULATOR RUTR"/>
    <property type="match status" value="1"/>
</dbReference>
<evidence type="ECO:0000259" key="5">
    <source>
        <dbReference type="PROSITE" id="PS50977"/>
    </source>
</evidence>
<sequence>MRTHGWRGNPPRDDDEARRRIIEAMIRCVDRYGARKTGFTQVAEELGVTRATVYRYYRNIEDLMKATGFAAAAEFEARMAADIESLTDPVHIIVEVFARAVEQLPREPYVGMVFIAGHATGLGSDILSPGALAEMKTFLRRLNIDWAALGYDDDELGSLAELFMRLLYSYLSVPEATIGDPRPFLRRWLQPMLLAGSRRTSGAGLNPAVNPR</sequence>
<keyword evidence="3" id="KW-0804">Transcription</keyword>
<proteinExistence type="predicted"/>
<keyword evidence="1" id="KW-0805">Transcription regulation</keyword>
<evidence type="ECO:0000313" key="7">
    <source>
        <dbReference type="Proteomes" id="UP001501020"/>
    </source>
</evidence>
<protein>
    <submittedName>
        <fullName evidence="6">TetR/AcrR family transcriptional regulator</fullName>
    </submittedName>
</protein>
<comment type="caution">
    <text evidence="6">The sequence shown here is derived from an EMBL/GenBank/DDBJ whole genome shotgun (WGS) entry which is preliminary data.</text>
</comment>
<dbReference type="Proteomes" id="UP001501020">
    <property type="component" value="Unassembled WGS sequence"/>
</dbReference>
<name>A0ABN2XWL5_9ACTN</name>
<evidence type="ECO:0000313" key="6">
    <source>
        <dbReference type="EMBL" id="GAA2118783.1"/>
    </source>
</evidence>
<gene>
    <name evidence="6" type="ORF">GCM10009727_02150</name>
</gene>
<dbReference type="Pfam" id="PF00440">
    <property type="entry name" value="TetR_N"/>
    <property type="match status" value="1"/>
</dbReference>
<dbReference type="InterPro" id="IPR009057">
    <property type="entry name" value="Homeodomain-like_sf"/>
</dbReference>